<feature type="domain" description="Glucose-methanol-choline oxidoreductase N-terminal" evidence="6">
    <location>
        <begin position="88"/>
        <end position="111"/>
    </location>
</feature>
<dbReference type="Gene3D" id="3.30.560.10">
    <property type="entry name" value="Glucose Oxidase, domain 3"/>
    <property type="match status" value="1"/>
</dbReference>
<dbReference type="PROSITE" id="PS51257">
    <property type="entry name" value="PROKAR_LIPOPROTEIN"/>
    <property type="match status" value="1"/>
</dbReference>
<comment type="caution">
    <text evidence="8">The sequence shown here is derived from an EMBL/GenBank/DDBJ whole genome shotgun (WGS) entry which is preliminary data.</text>
</comment>
<keyword evidence="3 5" id="KW-0285">Flavoprotein</keyword>
<protein>
    <submittedName>
        <fullName evidence="8">Choline dehydrogenase</fullName>
    </submittedName>
</protein>
<evidence type="ECO:0000256" key="1">
    <source>
        <dbReference type="ARBA" id="ARBA00001974"/>
    </source>
</evidence>
<comment type="similarity">
    <text evidence="2 5">Belongs to the GMC oxidoreductase family.</text>
</comment>
<feature type="domain" description="Glucose-methanol-choline oxidoreductase N-terminal" evidence="7">
    <location>
        <begin position="260"/>
        <end position="274"/>
    </location>
</feature>
<dbReference type="PROSITE" id="PS00624">
    <property type="entry name" value="GMC_OXRED_2"/>
    <property type="match status" value="1"/>
</dbReference>
<dbReference type="OrthoDB" id="9785276at2"/>
<gene>
    <name evidence="8" type="ORF">CWI81_03990</name>
</gene>
<dbReference type="PROSITE" id="PS00623">
    <property type="entry name" value="GMC_OXRED_1"/>
    <property type="match status" value="1"/>
</dbReference>
<dbReference type="PIRSF" id="PIRSF000137">
    <property type="entry name" value="Alcohol_oxidase"/>
    <property type="match status" value="1"/>
</dbReference>
<dbReference type="GO" id="GO:0050660">
    <property type="term" value="F:flavin adenine dinucleotide binding"/>
    <property type="evidence" value="ECO:0007669"/>
    <property type="project" value="InterPro"/>
</dbReference>
<dbReference type="InterPro" id="IPR012132">
    <property type="entry name" value="GMC_OxRdtase"/>
</dbReference>
<keyword evidence="4 5" id="KW-0274">FAD</keyword>
<accession>A0A432ZI30</accession>
<dbReference type="EMBL" id="PIQF01000001">
    <property type="protein sequence ID" value="RUO77646.1"/>
    <property type="molecule type" value="Genomic_DNA"/>
</dbReference>
<dbReference type="PANTHER" id="PTHR11552:SF147">
    <property type="entry name" value="CHOLINE DEHYDROGENASE, MITOCHONDRIAL"/>
    <property type="match status" value="1"/>
</dbReference>
<dbReference type="SUPFAM" id="SSF51905">
    <property type="entry name" value="FAD/NAD(P)-binding domain"/>
    <property type="match status" value="1"/>
</dbReference>
<dbReference type="PANTHER" id="PTHR11552">
    <property type="entry name" value="GLUCOSE-METHANOL-CHOLINE GMC OXIDOREDUCTASE"/>
    <property type="match status" value="1"/>
</dbReference>
<dbReference type="RefSeq" id="WP_126783918.1">
    <property type="nucleotide sequence ID" value="NZ_PIQF01000001.1"/>
</dbReference>
<evidence type="ECO:0000259" key="7">
    <source>
        <dbReference type="PROSITE" id="PS00624"/>
    </source>
</evidence>
<evidence type="ECO:0000259" key="6">
    <source>
        <dbReference type="PROSITE" id="PS00623"/>
    </source>
</evidence>
<evidence type="ECO:0000256" key="3">
    <source>
        <dbReference type="ARBA" id="ARBA00022630"/>
    </source>
</evidence>
<dbReference type="AlphaFoldDB" id="A0A432ZI30"/>
<keyword evidence="9" id="KW-1185">Reference proteome</keyword>
<comment type="cofactor">
    <cofactor evidence="1">
        <name>FAD</name>
        <dbReference type="ChEBI" id="CHEBI:57692"/>
    </cofactor>
</comment>
<name>A0A432ZI30_9GAMM</name>
<dbReference type="GO" id="GO:0016614">
    <property type="term" value="F:oxidoreductase activity, acting on CH-OH group of donors"/>
    <property type="evidence" value="ECO:0007669"/>
    <property type="project" value="InterPro"/>
</dbReference>
<evidence type="ECO:0000313" key="8">
    <source>
        <dbReference type="EMBL" id="RUO77646.1"/>
    </source>
</evidence>
<dbReference type="InterPro" id="IPR036188">
    <property type="entry name" value="FAD/NAD-bd_sf"/>
</dbReference>
<dbReference type="Pfam" id="PF05199">
    <property type="entry name" value="GMC_oxred_C"/>
    <property type="match status" value="1"/>
</dbReference>
<evidence type="ECO:0000313" key="9">
    <source>
        <dbReference type="Proteomes" id="UP000287908"/>
    </source>
</evidence>
<reference evidence="8 9" key="1">
    <citation type="journal article" date="2011" name="Front. Microbiol.">
        <title>Genomic signatures of strain selection and enhancement in Bacillus atrophaeus var. globigii, a historical biowarfare simulant.</title>
        <authorList>
            <person name="Gibbons H.S."/>
            <person name="Broomall S.M."/>
            <person name="McNew L.A."/>
            <person name="Daligault H."/>
            <person name="Chapman C."/>
            <person name="Bruce D."/>
            <person name="Karavis M."/>
            <person name="Krepps M."/>
            <person name="McGregor P.A."/>
            <person name="Hong C."/>
            <person name="Park K.H."/>
            <person name="Akmal A."/>
            <person name="Feldman A."/>
            <person name="Lin J.S."/>
            <person name="Chang W.E."/>
            <person name="Higgs B.W."/>
            <person name="Demirev P."/>
            <person name="Lindquist J."/>
            <person name="Liem A."/>
            <person name="Fochler E."/>
            <person name="Read T.D."/>
            <person name="Tapia R."/>
            <person name="Johnson S."/>
            <person name="Bishop-Lilly K.A."/>
            <person name="Detter C."/>
            <person name="Han C."/>
            <person name="Sozhamannan S."/>
            <person name="Rosenzweig C.N."/>
            <person name="Skowronski E.W."/>
        </authorList>
    </citation>
    <scope>NUCLEOTIDE SEQUENCE [LARGE SCALE GENOMIC DNA]</scope>
    <source>
        <strain evidence="8 9">CL-SP19</strain>
    </source>
</reference>
<evidence type="ECO:0000256" key="4">
    <source>
        <dbReference type="ARBA" id="ARBA00022827"/>
    </source>
</evidence>
<dbReference type="SUPFAM" id="SSF54373">
    <property type="entry name" value="FAD-linked reductases, C-terminal domain"/>
    <property type="match status" value="1"/>
</dbReference>
<evidence type="ECO:0000256" key="5">
    <source>
        <dbReference type="RuleBase" id="RU003968"/>
    </source>
</evidence>
<dbReference type="Gene3D" id="3.50.50.60">
    <property type="entry name" value="FAD/NAD(P)-binding domain"/>
    <property type="match status" value="1"/>
</dbReference>
<dbReference type="Pfam" id="PF00732">
    <property type="entry name" value="GMC_oxred_N"/>
    <property type="match status" value="1"/>
</dbReference>
<dbReference type="InterPro" id="IPR000172">
    <property type="entry name" value="GMC_OxRdtase_N"/>
</dbReference>
<evidence type="ECO:0000256" key="2">
    <source>
        <dbReference type="ARBA" id="ARBA00010790"/>
    </source>
</evidence>
<dbReference type="InterPro" id="IPR007867">
    <property type="entry name" value="GMC_OxRtase_C"/>
</dbReference>
<proteinExistence type="inferred from homology"/>
<organism evidence="8 9">
    <name type="scientific">Idiomarina seosinensis</name>
    <dbReference type="NCBI Taxonomy" id="281739"/>
    <lineage>
        <taxon>Bacteria</taxon>
        <taxon>Pseudomonadati</taxon>
        <taxon>Pseudomonadota</taxon>
        <taxon>Gammaproteobacteria</taxon>
        <taxon>Alteromonadales</taxon>
        <taxon>Idiomarinaceae</taxon>
        <taxon>Idiomarina</taxon>
    </lineage>
</organism>
<sequence>MPKTYSQHHYDYIIVGAGSAGCVLANRLTEDSSKRVLLLEAGPGTGGFFSSMPSGFARFMHSRKFNWLYRSQPEPKLRQGQGLYTPRGKMLGGSSGINAMIYTRGLPSDYDHWAALGCHGWSYSDILPYFRRAEGNGRGADQHHNDSGPLKVSDVPPWYNVSRQFLSACEDYGLPHNSDFNGSKLEGYGAYQFTIHNGRRFGAYDAYLKPALTRTNLVVLSECLTERVLFSNNKATGVCYRRAGHRYVASASKQVIVAAGAFNSPQILMRSGIGDRQHLAKHNIECLVDNPEVGKNLQEHVDISIHVRNRKKDGMTLTPWGLLKLAPALVQYITTKKGQLARSLAEVGAFYRSSEAVAEPDIQCHLLPVMFNDSGYSWWPTLKHGFTCHVCLLRPRSRGQVSLNHVDPMLAPNIRYGFLSNANDRQDLINGLRKAIAILGQPSLAGHNGGIVFPDKNATDQQLLEQISEQCGLIYHPVGTCRMGSDPAAVVDDSLRVNGVANLRVIDASIMPTVISGNTNAPTIAIAEKGADLIKADA</sequence>
<dbReference type="Proteomes" id="UP000287908">
    <property type="component" value="Unassembled WGS sequence"/>
</dbReference>